<sequence length="256" mass="27963">MAHSVGPAGSGRPPIFDRIGNRTADSRVARPSSVLLVNLRLINDVPDGLTRRARSFVSAHGVKVDVRPVAEHRQWWLDREIPAAVIDRMVAYQERWGGLLLPPASQYDGGPKYFDPDSPEGSPSEGWWFEAGMQRTAVPYSFMIGPDGEFGIHAGRWTPLHATVEGWVESIALTYHASMWAKHITKATGDDIDRIALDTYEPGQEVEGLADTWWRGGDSLVAIYSGEAGSLSFPSGRTALIYSGLDEWGLHGGVGP</sequence>
<proteinExistence type="predicted"/>
<protein>
    <recommendedName>
        <fullName evidence="3">DUF317 domain-containing protein</fullName>
    </recommendedName>
</protein>
<name>A0ABU0ST73_9ACTN</name>
<comment type="caution">
    <text evidence="1">The sequence shown here is derived from an EMBL/GenBank/DDBJ whole genome shotgun (WGS) entry which is preliminary data.</text>
</comment>
<accession>A0ABU0ST73</accession>
<reference evidence="1 2" key="1">
    <citation type="submission" date="2023-07" db="EMBL/GenBank/DDBJ databases">
        <title>Comparative genomics of wheat-associated soil bacteria to identify genetic determinants of phenazine resistance.</title>
        <authorList>
            <person name="Mouncey N."/>
        </authorList>
    </citation>
    <scope>NUCLEOTIDE SEQUENCE [LARGE SCALE GENOMIC DNA]</scope>
    <source>
        <strain evidence="1 2">V2I4</strain>
    </source>
</reference>
<keyword evidence="2" id="KW-1185">Reference proteome</keyword>
<dbReference type="EMBL" id="JAUSZI010000002">
    <property type="protein sequence ID" value="MDQ1026512.1"/>
    <property type="molecule type" value="Genomic_DNA"/>
</dbReference>
<organism evidence="1 2">
    <name type="scientific">Streptomyces umbrinus</name>
    <dbReference type="NCBI Taxonomy" id="67370"/>
    <lineage>
        <taxon>Bacteria</taxon>
        <taxon>Bacillati</taxon>
        <taxon>Actinomycetota</taxon>
        <taxon>Actinomycetes</taxon>
        <taxon>Kitasatosporales</taxon>
        <taxon>Streptomycetaceae</taxon>
        <taxon>Streptomyces</taxon>
        <taxon>Streptomyces phaeochromogenes group</taxon>
    </lineage>
</organism>
<evidence type="ECO:0000313" key="2">
    <source>
        <dbReference type="Proteomes" id="UP001230328"/>
    </source>
</evidence>
<evidence type="ECO:0008006" key="3">
    <source>
        <dbReference type="Google" id="ProtNLM"/>
    </source>
</evidence>
<dbReference type="Proteomes" id="UP001230328">
    <property type="component" value="Unassembled WGS sequence"/>
</dbReference>
<gene>
    <name evidence="1" type="ORF">QF035_004094</name>
</gene>
<evidence type="ECO:0000313" key="1">
    <source>
        <dbReference type="EMBL" id="MDQ1026512.1"/>
    </source>
</evidence>